<keyword evidence="3" id="KW-1185">Reference proteome</keyword>
<proteinExistence type="predicted"/>
<organism evidence="2 3">
    <name type="scientific">Suillus subaureus</name>
    <dbReference type="NCBI Taxonomy" id="48587"/>
    <lineage>
        <taxon>Eukaryota</taxon>
        <taxon>Fungi</taxon>
        <taxon>Dikarya</taxon>
        <taxon>Basidiomycota</taxon>
        <taxon>Agaricomycotina</taxon>
        <taxon>Agaricomycetes</taxon>
        <taxon>Agaricomycetidae</taxon>
        <taxon>Boletales</taxon>
        <taxon>Suillineae</taxon>
        <taxon>Suillaceae</taxon>
        <taxon>Suillus</taxon>
    </lineage>
</organism>
<evidence type="ECO:0000313" key="2">
    <source>
        <dbReference type="EMBL" id="KAG1819101.1"/>
    </source>
</evidence>
<feature type="region of interest" description="Disordered" evidence="1">
    <location>
        <begin position="1"/>
        <end position="86"/>
    </location>
</feature>
<protein>
    <submittedName>
        <fullName evidence="2">Uncharacterized protein</fullName>
    </submittedName>
</protein>
<sequence length="625" mass="68379">MVSTRLSNASKKTHSKKDEPQPRLKPQDLKRGAAAKAAEAEDLDEVGDSGEANTQKKRKQVQKTTHRDAVGAVHGAAVSADTDKNNDVTDGIMVLSSCASDAGPKGNTAIGLKNAAYKGSVSMWAHGCIGISAPTQFTKVTMISSATAPPITPEGSEINDNAHITGSLLDEDEEPEQLAAHALVNMKKQPSGLCTVLGAMDVVEFTHSKLLPSSVTGDVVMDDNKAESEDIIIVDSVEASPVIATGSKRVTAKTNVDVFDDLDVLPKKRVKKEPIDAPEKKATAAEKKATTGEVLRVKYKNSDLPAGCQDSNTWRGLLIPTIAHAAGGDDVHPWLVEDDALILILTKAWKTVYTKNLTLINHLIVPGDAVYYMAKQCLSEWHGGFGSTAIMMITSLMAVDPLYESEDNCVEFTDFWLEDNKFLFGDVDSDNKKEWSGMWQSTFILQTFMVHLNYTQGHVLVPELNSEEPVLQTVLSLSAVAVKCALVLLVNKEMTFEIKTTTSKGKKKPSQKGKASAAETEWITVISKNETFLEPLRGYDTQMFLTTINHVPTDKMKTIIEQAQQYMKAMTCAGQLKMDGVLVDTQNEDFDEEYADLLTFQLSMYIHGSWLVLEFRLLSFKLPNC</sequence>
<dbReference type="Proteomes" id="UP000807769">
    <property type="component" value="Unassembled WGS sequence"/>
</dbReference>
<evidence type="ECO:0000256" key="1">
    <source>
        <dbReference type="SAM" id="MobiDB-lite"/>
    </source>
</evidence>
<dbReference type="GeneID" id="64626709"/>
<gene>
    <name evidence="2" type="ORF">BJ212DRAFT_1298368</name>
</gene>
<dbReference type="AlphaFoldDB" id="A0A9P7EDW3"/>
<feature type="compositionally biased region" description="Low complexity" evidence="1">
    <location>
        <begin position="70"/>
        <end position="80"/>
    </location>
</feature>
<evidence type="ECO:0000313" key="3">
    <source>
        <dbReference type="Proteomes" id="UP000807769"/>
    </source>
</evidence>
<accession>A0A9P7EDW3</accession>
<comment type="caution">
    <text evidence="2">The sequence shown here is derived from an EMBL/GenBank/DDBJ whole genome shotgun (WGS) entry which is preliminary data.</text>
</comment>
<dbReference type="EMBL" id="JABBWG010000010">
    <property type="protein sequence ID" value="KAG1819101.1"/>
    <property type="molecule type" value="Genomic_DNA"/>
</dbReference>
<reference evidence="2" key="1">
    <citation type="journal article" date="2020" name="New Phytol.">
        <title>Comparative genomics reveals dynamic genome evolution in host specialist ectomycorrhizal fungi.</title>
        <authorList>
            <person name="Lofgren L.A."/>
            <person name="Nguyen N.H."/>
            <person name="Vilgalys R."/>
            <person name="Ruytinx J."/>
            <person name="Liao H.L."/>
            <person name="Branco S."/>
            <person name="Kuo A."/>
            <person name="LaButti K."/>
            <person name="Lipzen A."/>
            <person name="Andreopoulos W."/>
            <person name="Pangilinan J."/>
            <person name="Riley R."/>
            <person name="Hundley H."/>
            <person name="Na H."/>
            <person name="Barry K."/>
            <person name="Grigoriev I.V."/>
            <person name="Stajich J.E."/>
            <person name="Kennedy P.G."/>
        </authorList>
    </citation>
    <scope>NUCLEOTIDE SEQUENCE</scope>
    <source>
        <strain evidence="2">MN1</strain>
    </source>
</reference>
<feature type="compositionally biased region" description="Polar residues" evidence="1">
    <location>
        <begin position="1"/>
        <end position="10"/>
    </location>
</feature>
<dbReference type="OrthoDB" id="2680071at2759"/>
<dbReference type="RefSeq" id="XP_041194778.1">
    <property type="nucleotide sequence ID" value="XM_041332692.1"/>
</dbReference>
<feature type="compositionally biased region" description="Basic and acidic residues" evidence="1">
    <location>
        <begin position="16"/>
        <end position="31"/>
    </location>
</feature>
<name>A0A9P7EDW3_9AGAM</name>